<evidence type="ECO:0000256" key="3">
    <source>
        <dbReference type="ARBA" id="ARBA00011266"/>
    </source>
</evidence>
<evidence type="ECO:0000256" key="6">
    <source>
        <dbReference type="SAM" id="MobiDB-lite"/>
    </source>
</evidence>
<dbReference type="Gene3D" id="1.10.10.1410">
    <property type="match status" value="1"/>
</dbReference>
<dbReference type="Pfam" id="PF00428">
    <property type="entry name" value="Ribosomal_60s"/>
    <property type="match status" value="1"/>
</dbReference>
<dbReference type="PANTHER" id="PTHR21141">
    <property type="entry name" value="60S ACIDIC RIBOSOMAL PROTEIN FAMILY MEMBER"/>
    <property type="match status" value="1"/>
</dbReference>
<gene>
    <name evidence="7" type="ORF">Syun_002590</name>
</gene>
<evidence type="ECO:0000256" key="2">
    <source>
        <dbReference type="ARBA" id="ARBA00005436"/>
    </source>
</evidence>
<evidence type="ECO:0000256" key="4">
    <source>
        <dbReference type="ARBA" id="ARBA00022980"/>
    </source>
</evidence>
<proteinExistence type="inferred from homology"/>
<protein>
    <recommendedName>
        <fullName evidence="9">60S acidic ribosomal protein P2</fullName>
    </recommendedName>
</protein>
<dbReference type="CDD" id="cd05833">
    <property type="entry name" value="Ribosomal_P2"/>
    <property type="match status" value="1"/>
</dbReference>
<dbReference type="HAMAP" id="MF_01478">
    <property type="entry name" value="Ribosomal_L12_arch"/>
    <property type="match status" value="1"/>
</dbReference>
<keyword evidence="4" id="KW-0689">Ribosomal protein</keyword>
<dbReference type="Proteomes" id="UP001420932">
    <property type="component" value="Unassembled WGS sequence"/>
</dbReference>
<name>A0AAP0LGP9_9MAGN</name>
<evidence type="ECO:0000313" key="7">
    <source>
        <dbReference type="EMBL" id="KAK9170450.1"/>
    </source>
</evidence>
<accession>A0AAP0LGP9</accession>
<comment type="caution">
    <text evidence="7">The sequence shown here is derived from an EMBL/GenBank/DDBJ whole genome shotgun (WGS) entry which is preliminary data.</text>
</comment>
<dbReference type="GO" id="GO:0003735">
    <property type="term" value="F:structural constituent of ribosome"/>
    <property type="evidence" value="ECO:0007669"/>
    <property type="project" value="InterPro"/>
</dbReference>
<comment type="function">
    <text evidence="1">Plays an important role in the elongation step of protein synthesis.</text>
</comment>
<reference evidence="7 8" key="1">
    <citation type="submission" date="2024-01" db="EMBL/GenBank/DDBJ databases">
        <title>Genome assemblies of Stephania.</title>
        <authorList>
            <person name="Yang L."/>
        </authorList>
    </citation>
    <scope>NUCLEOTIDE SEQUENCE [LARGE SCALE GENOMIC DNA]</scope>
    <source>
        <strain evidence="7">YNDBR</strain>
        <tissue evidence="7">Leaf</tissue>
    </source>
</reference>
<dbReference type="InterPro" id="IPR038716">
    <property type="entry name" value="P1/P2_N_sf"/>
</dbReference>
<evidence type="ECO:0000256" key="1">
    <source>
        <dbReference type="ARBA" id="ARBA00003362"/>
    </source>
</evidence>
<dbReference type="EMBL" id="JBBNAF010000001">
    <property type="protein sequence ID" value="KAK9170450.1"/>
    <property type="molecule type" value="Genomic_DNA"/>
</dbReference>
<evidence type="ECO:0000256" key="5">
    <source>
        <dbReference type="ARBA" id="ARBA00023274"/>
    </source>
</evidence>
<feature type="compositionally biased region" description="Basic and acidic residues" evidence="6">
    <location>
        <begin position="91"/>
        <end position="100"/>
    </location>
</feature>
<keyword evidence="5" id="KW-0687">Ribonucleoprotein</keyword>
<feature type="region of interest" description="Disordered" evidence="6">
    <location>
        <begin position="73"/>
        <end position="114"/>
    </location>
</feature>
<dbReference type="PANTHER" id="PTHR21141:SF115">
    <property type="entry name" value="LARGE RIBOSOMAL SUBUNIT PROTEIN P2W"/>
    <property type="match status" value="1"/>
</dbReference>
<dbReference type="InterPro" id="IPR044076">
    <property type="entry name" value="Ribosomal_P2"/>
</dbReference>
<dbReference type="FunFam" id="1.10.10.1410:FF:000002">
    <property type="entry name" value="60S acidic ribosomal protein P2"/>
    <property type="match status" value="1"/>
</dbReference>
<dbReference type="GO" id="GO:0022625">
    <property type="term" value="C:cytosolic large ribosomal subunit"/>
    <property type="evidence" value="ECO:0007669"/>
    <property type="project" value="InterPro"/>
</dbReference>
<organism evidence="7 8">
    <name type="scientific">Stephania yunnanensis</name>
    <dbReference type="NCBI Taxonomy" id="152371"/>
    <lineage>
        <taxon>Eukaryota</taxon>
        <taxon>Viridiplantae</taxon>
        <taxon>Streptophyta</taxon>
        <taxon>Embryophyta</taxon>
        <taxon>Tracheophyta</taxon>
        <taxon>Spermatophyta</taxon>
        <taxon>Magnoliopsida</taxon>
        <taxon>Ranunculales</taxon>
        <taxon>Menispermaceae</taxon>
        <taxon>Menispermoideae</taxon>
        <taxon>Cissampelideae</taxon>
        <taxon>Stephania</taxon>
    </lineage>
</organism>
<dbReference type="InterPro" id="IPR027534">
    <property type="entry name" value="Ribosomal_P1/P2"/>
</dbReference>
<dbReference type="GO" id="GO:0002182">
    <property type="term" value="P:cytoplasmic translational elongation"/>
    <property type="evidence" value="ECO:0007669"/>
    <property type="project" value="InterPro"/>
</dbReference>
<evidence type="ECO:0000313" key="8">
    <source>
        <dbReference type="Proteomes" id="UP001420932"/>
    </source>
</evidence>
<dbReference type="AlphaFoldDB" id="A0AAP0LGP9"/>
<evidence type="ECO:0008006" key="9">
    <source>
        <dbReference type="Google" id="ProtNLM"/>
    </source>
</evidence>
<comment type="similarity">
    <text evidence="2">Belongs to the eukaryotic ribosomal protein P1/P2 family.</text>
</comment>
<sequence length="114" mass="11506">MKIIAAYLLAVLGGNTCPSTDDLKGILGSVGIDADDDRLELLLKEVKGKDITELIASGREKLASVPSGGGAPVAVAATGGGGGGAAPAAAETKKEEKVEEKEESDDDMGFSLFD</sequence>
<comment type="subunit">
    <text evidence="3">P1 and P2 exist as dimers at the large ribosomal subunit.</text>
</comment>
<keyword evidence="8" id="KW-1185">Reference proteome</keyword>